<dbReference type="EMBL" id="WELI01000001">
    <property type="protein sequence ID" value="KAB7733278.1"/>
    <property type="molecule type" value="Genomic_DNA"/>
</dbReference>
<keyword evidence="1" id="KW-0472">Membrane</keyword>
<sequence length="331" mass="37238">MMPVLFPVGNWLMIGPRYLDDARTFAVGTGLIFILYWFSVVTLTLVIRRIITRYPCLGQTRLRLLSMLLAVGALTAVLAVFDVWVYSLVPMTGVQFDLDTIRPIWWLGALFDVLLCTALGLFYSFEQWRLNQTETERLQQAALQHKLDALKGQVNPHFLFNSLSSVSALIGEDPRQAEQFVDHLARVYRYMLQAGSQPVVPLSAELDFIRTYAELLHTRYGRNLRIIVPECPSKTDSQLPALSLQTLIDNAIRHNAMLPGSPLVVRVEVGADGGVRVVNNRQHRARTVAMDRDGLSTLIAKYQMLSREGVTVEETDNRFSVTLPLLTPVAV</sequence>
<feature type="transmembrane region" description="Helical" evidence="1">
    <location>
        <begin position="68"/>
        <end position="89"/>
    </location>
</feature>
<dbReference type="PANTHER" id="PTHR34220:SF7">
    <property type="entry name" value="SENSOR HISTIDINE KINASE YPDA"/>
    <property type="match status" value="1"/>
</dbReference>
<keyword evidence="3" id="KW-0418">Kinase</keyword>
<feature type="domain" description="Signal transduction histidine kinase internal region" evidence="2">
    <location>
        <begin position="146"/>
        <end position="223"/>
    </location>
</feature>
<name>A0A7J5U602_9BACT</name>
<keyword evidence="1" id="KW-0812">Transmembrane</keyword>
<accession>A0A7J5U602</accession>
<proteinExistence type="predicted"/>
<dbReference type="GO" id="GO:0000155">
    <property type="term" value="F:phosphorelay sensor kinase activity"/>
    <property type="evidence" value="ECO:0007669"/>
    <property type="project" value="InterPro"/>
</dbReference>
<comment type="caution">
    <text evidence="3">The sequence shown here is derived from an EMBL/GenBank/DDBJ whole genome shotgun (WGS) entry which is preliminary data.</text>
</comment>
<protein>
    <submittedName>
        <fullName evidence="3">Histidine kinase</fullName>
    </submittedName>
</protein>
<reference evidence="3 4" key="1">
    <citation type="submission" date="2019-10" db="EMBL/GenBank/DDBJ databases">
        <title>Rudanella paleaurantiibacter sp. nov., isolated from sludge.</title>
        <authorList>
            <person name="Xu S.Q."/>
        </authorList>
    </citation>
    <scope>NUCLEOTIDE SEQUENCE [LARGE SCALE GENOMIC DNA]</scope>
    <source>
        <strain evidence="3 4">HX-22-17</strain>
    </source>
</reference>
<feature type="transmembrane region" description="Helical" evidence="1">
    <location>
        <begin position="104"/>
        <end position="125"/>
    </location>
</feature>
<keyword evidence="3" id="KW-0808">Transferase</keyword>
<evidence type="ECO:0000313" key="3">
    <source>
        <dbReference type="EMBL" id="KAB7733278.1"/>
    </source>
</evidence>
<dbReference type="Proteomes" id="UP000488299">
    <property type="component" value="Unassembled WGS sequence"/>
</dbReference>
<dbReference type="InterPro" id="IPR010559">
    <property type="entry name" value="Sig_transdc_His_kin_internal"/>
</dbReference>
<dbReference type="AlphaFoldDB" id="A0A7J5U602"/>
<organism evidence="3 4">
    <name type="scientific">Rudanella paleaurantiibacter</name>
    <dbReference type="NCBI Taxonomy" id="2614655"/>
    <lineage>
        <taxon>Bacteria</taxon>
        <taxon>Pseudomonadati</taxon>
        <taxon>Bacteroidota</taxon>
        <taxon>Cytophagia</taxon>
        <taxon>Cytophagales</taxon>
        <taxon>Cytophagaceae</taxon>
        <taxon>Rudanella</taxon>
    </lineage>
</organism>
<dbReference type="InterPro" id="IPR050640">
    <property type="entry name" value="Bact_2-comp_sensor_kinase"/>
</dbReference>
<keyword evidence="4" id="KW-1185">Reference proteome</keyword>
<feature type="transmembrane region" description="Helical" evidence="1">
    <location>
        <begin position="25"/>
        <end position="47"/>
    </location>
</feature>
<evidence type="ECO:0000313" key="4">
    <source>
        <dbReference type="Proteomes" id="UP000488299"/>
    </source>
</evidence>
<keyword evidence="1" id="KW-1133">Transmembrane helix</keyword>
<gene>
    <name evidence="3" type="ORF">F5984_01095</name>
</gene>
<evidence type="ECO:0000256" key="1">
    <source>
        <dbReference type="SAM" id="Phobius"/>
    </source>
</evidence>
<dbReference type="GO" id="GO:0016020">
    <property type="term" value="C:membrane"/>
    <property type="evidence" value="ECO:0007669"/>
    <property type="project" value="InterPro"/>
</dbReference>
<evidence type="ECO:0000259" key="2">
    <source>
        <dbReference type="Pfam" id="PF06580"/>
    </source>
</evidence>
<dbReference type="Pfam" id="PF06580">
    <property type="entry name" value="His_kinase"/>
    <property type="match status" value="1"/>
</dbReference>
<dbReference type="PANTHER" id="PTHR34220">
    <property type="entry name" value="SENSOR HISTIDINE KINASE YPDA"/>
    <property type="match status" value="1"/>
</dbReference>